<protein>
    <submittedName>
        <fullName evidence="5">AAA family ATPase</fullName>
    </submittedName>
</protein>
<dbReference type="SMART" id="SM00382">
    <property type="entry name" value="AAA"/>
    <property type="match status" value="2"/>
</dbReference>
<dbReference type="Proteomes" id="UP000253999">
    <property type="component" value="Unassembled WGS sequence"/>
</dbReference>
<dbReference type="InterPro" id="IPR027417">
    <property type="entry name" value="P-loop_NTPase"/>
</dbReference>
<proteinExistence type="inferred from homology"/>
<dbReference type="PANTHER" id="PTHR23073">
    <property type="entry name" value="26S PROTEASOME REGULATORY SUBUNIT"/>
    <property type="match status" value="1"/>
</dbReference>
<evidence type="ECO:0000256" key="1">
    <source>
        <dbReference type="ARBA" id="ARBA00006914"/>
    </source>
</evidence>
<accession>A0A369ZJJ6</accession>
<dbReference type="RefSeq" id="WP_111312425.1">
    <property type="nucleotide sequence ID" value="NZ_QEQD01000002.1"/>
</dbReference>
<dbReference type="InterPro" id="IPR003593">
    <property type="entry name" value="AAA+_ATPase"/>
</dbReference>
<name>A0A369ZJJ6_HAEPH</name>
<dbReference type="InterPro" id="IPR050221">
    <property type="entry name" value="26S_Proteasome_ATPase"/>
</dbReference>
<dbReference type="STRING" id="735.B0185_06555"/>
<dbReference type="GO" id="GO:0016887">
    <property type="term" value="F:ATP hydrolysis activity"/>
    <property type="evidence" value="ECO:0007669"/>
    <property type="project" value="InterPro"/>
</dbReference>
<dbReference type="Gene3D" id="3.40.50.300">
    <property type="entry name" value="P-loop containing nucleotide triphosphate hydrolases"/>
    <property type="match status" value="2"/>
</dbReference>
<dbReference type="GO" id="GO:0005524">
    <property type="term" value="F:ATP binding"/>
    <property type="evidence" value="ECO:0007669"/>
    <property type="project" value="UniProtKB-KW"/>
</dbReference>
<dbReference type="EMBL" id="QEQD01000002">
    <property type="protein sequence ID" value="RDF05198.1"/>
    <property type="molecule type" value="Genomic_DNA"/>
</dbReference>
<evidence type="ECO:0000313" key="5">
    <source>
        <dbReference type="EMBL" id="RDF05198.1"/>
    </source>
</evidence>
<dbReference type="SUPFAM" id="SSF52540">
    <property type="entry name" value="P-loop containing nucleoside triphosphate hydrolases"/>
    <property type="match status" value="2"/>
</dbReference>
<dbReference type="CDD" id="cd00009">
    <property type="entry name" value="AAA"/>
    <property type="match status" value="1"/>
</dbReference>
<dbReference type="Pfam" id="PF00004">
    <property type="entry name" value="AAA"/>
    <property type="match status" value="2"/>
</dbReference>
<keyword evidence="3" id="KW-0067">ATP-binding</keyword>
<comment type="similarity">
    <text evidence="1">Belongs to the AAA ATPase family.</text>
</comment>
<dbReference type="InterPro" id="IPR003959">
    <property type="entry name" value="ATPase_AAA_core"/>
</dbReference>
<sequence>MSNVETVQKEYKLNSPTVSNYTEKMMLKVLFEHKGLETLFEEARWKSDEVAQALGLPNKLEQEEKLPEIVAELLKPRYEILQKMPTFPDENGKQVEENLAQLASLLSLNEAEMSVLRLSLHLKIESDFSYIFNFFSPKSLPQAVEFLVEFLNVSRDELRPVLKKSSRLFQYGLLQRRYHPSDVDDYVEWGDTLDADEFTLLPFDKEKLLNNSVILSNQPKLNLKQFEYISDTYLMMRNYLQQAVEKQQKGVNFLIYGKPGTGKTELAGLLAKTLNLTAYNIAYMDEDGDVIQAEKRLNHCRMAQTLLGRNSKSLLIFDEIEDVFASSFFERSIAQRNKAWLNQLLENNNVPMIWISNSVSGIDEAFLRRFDFILEMPDLPSKNKADLIRNLASDKLSAEYIQHFAKEQSLTPAILDRAIKVANQVNLQNKTFAEVLLSLFNQTLQSQGKAKIQPLIKGKMAYDLDWVSCKDDIHRLSEGLKRTKKGRICCYGPPGTGKTAWASWLAEQLDMPLLLKQGSDLLDPYVGGTEQKIAAAFEQAKSENGVLVLDEVDSFLFSRDNAQRSWERSQVNEMLTQIERFEGLLIVSTNLMDILDPAALRRFDLKLKFDYLSATQRQDFAKNQAKYLGLGELNEGDLHFIERLNLLTPGDFAAVARRHQFSPFEEPKSWLNALQEECKIKPQYNQTRRIGF</sequence>
<dbReference type="AlphaFoldDB" id="A0A369ZJJ6"/>
<reference evidence="5 6" key="1">
    <citation type="submission" date="2018-05" db="EMBL/GenBank/DDBJ databases">
        <title>Draft Genome Sequences for a Diverse set of 7 Haemophilus Species.</title>
        <authorList>
            <person name="Nichols M."/>
            <person name="Topaz N."/>
            <person name="Wang X."/>
            <person name="Wang X."/>
            <person name="Boxrud D."/>
        </authorList>
    </citation>
    <scope>NUCLEOTIDE SEQUENCE [LARGE SCALE GENOMIC DNA]</scope>
    <source>
        <strain evidence="5 6">C2010039593</strain>
    </source>
</reference>
<evidence type="ECO:0000313" key="6">
    <source>
        <dbReference type="Proteomes" id="UP000253999"/>
    </source>
</evidence>
<keyword evidence="2" id="KW-0547">Nucleotide-binding</keyword>
<evidence type="ECO:0000259" key="4">
    <source>
        <dbReference type="SMART" id="SM00382"/>
    </source>
</evidence>
<gene>
    <name evidence="5" type="ORF">DPV98_01940</name>
</gene>
<evidence type="ECO:0000256" key="3">
    <source>
        <dbReference type="ARBA" id="ARBA00022840"/>
    </source>
</evidence>
<dbReference type="CDD" id="cd19481">
    <property type="entry name" value="RecA-like_protease"/>
    <property type="match status" value="1"/>
</dbReference>
<organism evidence="5 6">
    <name type="scientific">Haemophilus parahaemolyticus</name>
    <dbReference type="NCBI Taxonomy" id="735"/>
    <lineage>
        <taxon>Bacteria</taxon>
        <taxon>Pseudomonadati</taxon>
        <taxon>Pseudomonadota</taxon>
        <taxon>Gammaproteobacteria</taxon>
        <taxon>Pasteurellales</taxon>
        <taxon>Pasteurellaceae</taxon>
        <taxon>Haemophilus</taxon>
    </lineage>
</organism>
<feature type="domain" description="AAA+ ATPase" evidence="4">
    <location>
        <begin position="249"/>
        <end position="380"/>
    </location>
</feature>
<evidence type="ECO:0000256" key="2">
    <source>
        <dbReference type="ARBA" id="ARBA00022741"/>
    </source>
</evidence>
<comment type="caution">
    <text evidence="5">The sequence shown here is derived from an EMBL/GenBank/DDBJ whole genome shotgun (WGS) entry which is preliminary data.</text>
</comment>
<feature type="domain" description="AAA+ ATPase" evidence="4">
    <location>
        <begin position="484"/>
        <end position="613"/>
    </location>
</feature>